<feature type="transmembrane region" description="Helical" evidence="5">
    <location>
        <begin position="165"/>
        <end position="197"/>
    </location>
</feature>
<evidence type="ECO:0000256" key="4">
    <source>
        <dbReference type="ARBA" id="ARBA00023136"/>
    </source>
</evidence>
<keyword evidence="4 5" id="KW-0472">Membrane</keyword>
<sequence>MGQQRAGILQLFIAILGMAVIAVSLWALPLGGTITKILLILWALAGLLGRLGRKALGLDAALALLVWGAISLWVLVGSADMGAAIRLVGNLAVLPLGLAVGMMVGRRCLWPVMVPLLIYVLIDSEFLLTSEGWRLNNPFLFLALFVMAVAWRVKPDVSGETGNAGFLSLALAVIAAGGIFASQTRIAVLAMAVVMAARIRFTHAWTWLLGLPLAGLALWAVMDALPRLLFTHASGRLAYWQMFWQQWWQGTAQNRWLGFGAGAIERQLQHLQTASSFGALHNDHFHMLYESGIVGAALWLTGWGVMMWLVRASKSAVYILLAVMVTMITDNTLSYGHYLLCSGLGAGVAWHVQMQADDGEF</sequence>
<dbReference type="Pfam" id="PF04932">
    <property type="entry name" value="Wzy_C"/>
    <property type="match status" value="1"/>
</dbReference>
<evidence type="ECO:0000313" key="7">
    <source>
        <dbReference type="EMBL" id="OSQ39929.1"/>
    </source>
</evidence>
<feature type="transmembrane region" description="Helical" evidence="5">
    <location>
        <begin position="135"/>
        <end position="153"/>
    </location>
</feature>
<feature type="transmembrane region" description="Helical" evidence="5">
    <location>
        <begin position="292"/>
        <end position="310"/>
    </location>
</feature>
<keyword evidence="2 5" id="KW-0812">Transmembrane</keyword>
<feature type="transmembrane region" description="Helical" evidence="5">
    <location>
        <begin position="204"/>
        <end position="222"/>
    </location>
</feature>
<reference evidence="7 8" key="1">
    <citation type="submission" date="2014-03" db="EMBL/GenBank/DDBJ databases">
        <title>The draft genome sequence of Thalassospira mesophila JCM 18969.</title>
        <authorList>
            <person name="Lai Q."/>
            <person name="Shao Z."/>
        </authorList>
    </citation>
    <scope>NUCLEOTIDE SEQUENCE [LARGE SCALE GENOMIC DNA]</scope>
    <source>
        <strain evidence="7 8">JCM 18969</strain>
    </source>
</reference>
<protein>
    <recommendedName>
        <fullName evidence="6">O-antigen ligase-related domain-containing protein</fullName>
    </recommendedName>
</protein>
<dbReference type="STRING" id="1293891.TMES_07355"/>
<evidence type="ECO:0000256" key="1">
    <source>
        <dbReference type="ARBA" id="ARBA00004141"/>
    </source>
</evidence>
<dbReference type="InterPro" id="IPR007016">
    <property type="entry name" value="O-antigen_ligase-rel_domated"/>
</dbReference>
<dbReference type="GO" id="GO:0016020">
    <property type="term" value="C:membrane"/>
    <property type="evidence" value="ECO:0007669"/>
    <property type="project" value="UniProtKB-SubCell"/>
</dbReference>
<feature type="transmembrane region" description="Helical" evidence="5">
    <location>
        <begin position="64"/>
        <end position="89"/>
    </location>
</feature>
<evidence type="ECO:0000259" key="6">
    <source>
        <dbReference type="Pfam" id="PF04932"/>
    </source>
</evidence>
<keyword evidence="3 5" id="KW-1133">Transmembrane helix</keyword>
<dbReference type="Proteomes" id="UP000193391">
    <property type="component" value="Unassembled WGS sequence"/>
</dbReference>
<comment type="caution">
    <text evidence="7">The sequence shown here is derived from an EMBL/GenBank/DDBJ whole genome shotgun (WGS) entry which is preliminary data.</text>
</comment>
<feature type="transmembrane region" description="Helical" evidence="5">
    <location>
        <begin position="109"/>
        <end position="128"/>
    </location>
</feature>
<accession>A0A1Y2L367</accession>
<feature type="transmembrane region" description="Helical" evidence="5">
    <location>
        <begin position="317"/>
        <end position="340"/>
    </location>
</feature>
<feature type="domain" description="O-antigen ligase-related" evidence="6">
    <location>
        <begin position="171"/>
        <end position="300"/>
    </location>
</feature>
<evidence type="ECO:0000256" key="5">
    <source>
        <dbReference type="SAM" id="Phobius"/>
    </source>
</evidence>
<organism evidence="7 8">
    <name type="scientific">Thalassospira mesophila</name>
    <dbReference type="NCBI Taxonomy" id="1293891"/>
    <lineage>
        <taxon>Bacteria</taxon>
        <taxon>Pseudomonadati</taxon>
        <taxon>Pseudomonadota</taxon>
        <taxon>Alphaproteobacteria</taxon>
        <taxon>Rhodospirillales</taxon>
        <taxon>Thalassospiraceae</taxon>
        <taxon>Thalassospira</taxon>
    </lineage>
</organism>
<gene>
    <name evidence="7" type="ORF">TMES_07355</name>
</gene>
<name>A0A1Y2L367_9PROT</name>
<proteinExistence type="predicted"/>
<feature type="transmembrane region" description="Helical" evidence="5">
    <location>
        <begin position="7"/>
        <end position="28"/>
    </location>
</feature>
<evidence type="ECO:0000313" key="8">
    <source>
        <dbReference type="Proteomes" id="UP000193391"/>
    </source>
</evidence>
<dbReference type="EMBL" id="JFKA01000002">
    <property type="protein sequence ID" value="OSQ39929.1"/>
    <property type="molecule type" value="Genomic_DNA"/>
</dbReference>
<keyword evidence="8" id="KW-1185">Reference proteome</keyword>
<evidence type="ECO:0000256" key="2">
    <source>
        <dbReference type="ARBA" id="ARBA00022692"/>
    </source>
</evidence>
<comment type="subcellular location">
    <subcellularLocation>
        <location evidence="1">Membrane</location>
        <topology evidence="1">Multi-pass membrane protein</topology>
    </subcellularLocation>
</comment>
<dbReference type="AlphaFoldDB" id="A0A1Y2L367"/>
<evidence type="ECO:0000256" key="3">
    <source>
        <dbReference type="ARBA" id="ARBA00022989"/>
    </source>
</evidence>